<dbReference type="InterPro" id="IPR043993">
    <property type="entry name" value="T4SS_pilin"/>
</dbReference>
<name>A0A0G1CMJ6_9BACT</name>
<evidence type="ECO:0000256" key="1">
    <source>
        <dbReference type="SAM" id="Phobius"/>
    </source>
</evidence>
<comment type="caution">
    <text evidence="2">The sequence shown here is derived from an EMBL/GenBank/DDBJ whole genome shotgun (WGS) entry which is preliminary data.</text>
</comment>
<organism evidence="2 3">
    <name type="scientific">Candidatus Gottesmanbacteria bacterium GW2011_GWB1_43_11</name>
    <dbReference type="NCBI Taxonomy" id="1618446"/>
    <lineage>
        <taxon>Bacteria</taxon>
        <taxon>Candidatus Gottesmaniibacteriota</taxon>
    </lineage>
</organism>
<keyword evidence="1" id="KW-1133">Transmembrane helix</keyword>
<proteinExistence type="predicted"/>
<gene>
    <name evidence="2" type="ORF">UV61_C0007G0002</name>
</gene>
<reference evidence="2 3" key="1">
    <citation type="journal article" date="2015" name="Nature">
        <title>rRNA introns, odd ribosomes, and small enigmatic genomes across a large radiation of phyla.</title>
        <authorList>
            <person name="Brown C.T."/>
            <person name="Hug L.A."/>
            <person name="Thomas B.C."/>
            <person name="Sharon I."/>
            <person name="Castelle C.J."/>
            <person name="Singh A."/>
            <person name="Wilkins M.J."/>
            <person name="Williams K.H."/>
            <person name="Banfield J.F."/>
        </authorList>
    </citation>
    <scope>NUCLEOTIDE SEQUENCE [LARGE SCALE GENOMIC DNA]</scope>
</reference>
<dbReference type="Proteomes" id="UP000034050">
    <property type="component" value="Unassembled WGS sequence"/>
</dbReference>
<keyword evidence="1" id="KW-0472">Membrane</keyword>
<evidence type="ECO:0000313" key="2">
    <source>
        <dbReference type="EMBL" id="KKS86744.1"/>
    </source>
</evidence>
<dbReference type="EMBL" id="LCFD01000007">
    <property type="protein sequence ID" value="KKS86744.1"/>
    <property type="molecule type" value="Genomic_DNA"/>
</dbReference>
<feature type="transmembrane region" description="Helical" evidence="1">
    <location>
        <begin position="63"/>
        <end position="82"/>
    </location>
</feature>
<accession>A0A0G1CMJ6</accession>
<protein>
    <submittedName>
        <fullName evidence="2">Uncharacterized protein</fullName>
    </submittedName>
</protein>
<evidence type="ECO:0000313" key="3">
    <source>
        <dbReference type="Proteomes" id="UP000034050"/>
    </source>
</evidence>
<sequence>MSPKDPCLFLDVAQISCLEPLFGRVVSIVAALAGIIFFVMLIVGGFRYLFSAGNPKATEAAKGTITAAFLGIFLIVGAYLILRLIAVFTGITSLTTFQIFQF</sequence>
<dbReference type="STRING" id="1618446.UV61_C0007G0002"/>
<feature type="transmembrane region" description="Helical" evidence="1">
    <location>
        <begin position="21"/>
        <end position="43"/>
    </location>
</feature>
<dbReference type="Pfam" id="PF18895">
    <property type="entry name" value="T4SS_pilin"/>
    <property type="match status" value="1"/>
</dbReference>
<dbReference type="AlphaFoldDB" id="A0A0G1CMJ6"/>
<keyword evidence="1" id="KW-0812">Transmembrane</keyword>